<dbReference type="AlphaFoldDB" id="A0A2R6NZG3"/>
<sequence>MKYPEELQLDDSTKPVILEKGLDSLDAGSSETALPSSEVIFPEGTLWGWLSVLGVCFPIMPIRIHTDGILLT</sequence>
<evidence type="ECO:0000313" key="2">
    <source>
        <dbReference type="Proteomes" id="UP000186601"/>
    </source>
</evidence>
<keyword evidence="2" id="KW-1185">Reference proteome</keyword>
<comment type="caution">
    <text evidence="1">The sequence shown here is derived from an EMBL/GenBank/DDBJ whole genome shotgun (WGS) entry which is preliminary data.</text>
</comment>
<protein>
    <submittedName>
        <fullName evidence="1">Uncharacterized protein</fullName>
    </submittedName>
</protein>
<dbReference type="Proteomes" id="UP000186601">
    <property type="component" value="Unassembled WGS sequence"/>
</dbReference>
<organism evidence="1 2">
    <name type="scientific">Hermanssonia centrifuga</name>
    <dbReference type="NCBI Taxonomy" id="98765"/>
    <lineage>
        <taxon>Eukaryota</taxon>
        <taxon>Fungi</taxon>
        <taxon>Dikarya</taxon>
        <taxon>Basidiomycota</taxon>
        <taxon>Agaricomycotina</taxon>
        <taxon>Agaricomycetes</taxon>
        <taxon>Polyporales</taxon>
        <taxon>Meruliaceae</taxon>
        <taxon>Hermanssonia</taxon>
    </lineage>
</organism>
<reference evidence="1 2" key="1">
    <citation type="submission" date="2018-02" db="EMBL/GenBank/DDBJ databases">
        <title>Genome sequence of the basidiomycete white-rot fungus Phlebia centrifuga.</title>
        <authorList>
            <person name="Granchi Z."/>
            <person name="Peng M."/>
            <person name="de Vries R.P."/>
            <person name="Hilden K."/>
            <person name="Makela M.R."/>
            <person name="Grigoriev I."/>
            <person name="Riley R."/>
        </authorList>
    </citation>
    <scope>NUCLEOTIDE SEQUENCE [LARGE SCALE GENOMIC DNA]</scope>
    <source>
        <strain evidence="1 2">FBCC195</strain>
    </source>
</reference>
<evidence type="ECO:0000313" key="1">
    <source>
        <dbReference type="EMBL" id="PSR81197.1"/>
    </source>
</evidence>
<proteinExistence type="predicted"/>
<dbReference type="EMBL" id="MLYV02000625">
    <property type="protein sequence ID" value="PSR81197.1"/>
    <property type="molecule type" value="Genomic_DNA"/>
</dbReference>
<gene>
    <name evidence="1" type="ORF">PHLCEN_2v6532</name>
</gene>
<accession>A0A2R6NZG3</accession>
<name>A0A2R6NZG3_9APHY</name>